<evidence type="ECO:0000313" key="1">
    <source>
        <dbReference type="EMBL" id="MDP1026364.1"/>
    </source>
</evidence>
<dbReference type="Proteomes" id="UP001230685">
    <property type="component" value="Unassembled WGS sequence"/>
</dbReference>
<protein>
    <submittedName>
        <fullName evidence="1">Uncharacterized protein</fullName>
    </submittedName>
</protein>
<keyword evidence="2" id="KW-1185">Reference proteome</keyword>
<sequence length="160" mass="17655">MIPRLATYYDRDYCAAGAVHLLREREAKYPALIAAGKLPAETGALGQDRARALVAQWCWAMDLHGPIYPPWDEGRGVHGFGAYEFELAEEMTAAAARGRAIADRDPTSWAKREIADLCDALAWWQSRDPGTYSCRIVRETVAARRCAAAATASERDRKAA</sequence>
<evidence type="ECO:0000313" key="2">
    <source>
        <dbReference type="Proteomes" id="UP001230685"/>
    </source>
</evidence>
<comment type="caution">
    <text evidence="1">The sequence shown here is derived from an EMBL/GenBank/DDBJ whole genome shotgun (WGS) entry which is preliminary data.</text>
</comment>
<dbReference type="RefSeq" id="WP_305171920.1">
    <property type="nucleotide sequence ID" value="NZ_JAUUDS010000001.1"/>
</dbReference>
<organism evidence="1 2">
    <name type="scientific">Sphingomonas aurea</name>
    <dbReference type="NCBI Taxonomy" id="3063994"/>
    <lineage>
        <taxon>Bacteria</taxon>
        <taxon>Pseudomonadati</taxon>
        <taxon>Pseudomonadota</taxon>
        <taxon>Alphaproteobacteria</taxon>
        <taxon>Sphingomonadales</taxon>
        <taxon>Sphingomonadaceae</taxon>
        <taxon>Sphingomonas</taxon>
    </lineage>
</organism>
<proteinExistence type="predicted"/>
<accession>A0ABT9EHC9</accession>
<name>A0ABT9EHC9_9SPHN</name>
<dbReference type="EMBL" id="JAUUDS010000001">
    <property type="protein sequence ID" value="MDP1026364.1"/>
    <property type="molecule type" value="Genomic_DNA"/>
</dbReference>
<reference evidence="1 2" key="1">
    <citation type="submission" date="2023-07" db="EMBL/GenBank/DDBJ databases">
        <authorList>
            <person name="Kim M.K."/>
        </authorList>
    </citation>
    <scope>NUCLEOTIDE SEQUENCE [LARGE SCALE GENOMIC DNA]</scope>
    <source>
        <strain evidence="1 2">KR1UV-12</strain>
    </source>
</reference>
<gene>
    <name evidence="1" type="ORF">Q5H91_04000</name>
</gene>